<reference evidence="3" key="1">
    <citation type="journal article" date="2016" name="Ticks Tick Borne Dis.">
        <title>De novo assembly and annotation of the salivary gland transcriptome of Rhipicephalus appendiculatus male and female ticks during blood feeding.</title>
        <authorList>
            <person name="de Castro M.H."/>
            <person name="de Klerk D."/>
            <person name="Pienaar R."/>
            <person name="Latif A.A."/>
            <person name="Rees D.J."/>
            <person name="Mans B.J."/>
        </authorList>
    </citation>
    <scope>NUCLEOTIDE SEQUENCE</scope>
    <source>
        <tissue evidence="3">Salivary glands</tissue>
    </source>
</reference>
<dbReference type="EMBL" id="GEDV01011114">
    <property type="protein sequence ID" value="JAP77443.1"/>
    <property type="molecule type" value="Transcribed_RNA"/>
</dbReference>
<dbReference type="CDD" id="cd19941">
    <property type="entry name" value="TIL"/>
    <property type="match status" value="1"/>
</dbReference>
<dbReference type="SUPFAM" id="SSF57567">
    <property type="entry name" value="Serine protease inhibitors"/>
    <property type="match status" value="1"/>
</dbReference>
<feature type="chain" id="PRO_5007284694" evidence="1">
    <location>
        <begin position="25"/>
        <end position="126"/>
    </location>
</feature>
<evidence type="ECO:0000256" key="1">
    <source>
        <dbReference type="SAM" id="SignalP"/>
    </source>
</evidence>
<feature type="signal peptide" evidence="1">
    <location>
        <begin position="1"/>
        <end position="24"/>
    </location>
</feature>
<proteinExistence type="predicted"/>
<dbReference type="Gene3D" id="2.10.25.10">
    <property type="entry name" value="Laminin"/>
    <property type="match status" value="1"/>
</dbReference>
<feature type="domain" description="TIL" evidence="2">
    <location>
        <begin position="55"/>
        <end position="112"/>
    </location>
</feature>
<sequence length="126" mass="14343">MATMAIMSLTLMLAMCTFLLPATGQESHLEPMALRAGNGWTHSPHWPQWPLWPRCGWGEVYKQCVSSSCGEKRCSEIGRSRPGCTRDCASGCFCWKNLYRNKRRQCVPKWQCRRGGFIRPVPYGAE</sequence>
<evidence type="ECO:0000259" key="2">
    <source>
        <dbReference type="Pfam" id="PF01826"/>
    </source>
</evidence>
<protein>
    <submittedName>
        <fullName evidence="3">TIL domain containing protein</fullName>
    </submittedName>
</protein>
<dbReference type="AlphaFoldDB" id="A0A131YDK2"/>
<evidence type="ECO:0000313" key="3">
    <source>
        <dbReference type="EMBL" id="JAP77443.1"/>
    </source>
</evidence>
<accession>A0A131YDK2</accession>
<dbReference type="InterPro" id="IPR002919">
    <property type="entry name" value="TIL_dom"/>
</dbReference>
<name>A0A131YDK2_RHIAP</name>
<dbReference type="Pfam" id="PF01826">
    <property type="entry name" value="TIL"/>
    <property type="match status" value="1"/>
</dbReference>
<organism evidence="3">
    <name type="scientific">Rhipicephalus appendiculatus</name>
    <name type="common">Brown ear tick</name>
    <dbReference type="NCBI Taxonomy" id="34631"/>
    <lineage>
        <taxon>Eukaryota</taxon>
        <taxon>Metazoa</taxon>
        <taxon>Ecdysozoa</taxon>
        <taxon>Arthropoda</taxon>
        <taxon>Chelicerata</taxon>
        <taxon>Arachnida</taxon>
        <taxon>Acari</taxon>
        <taxon>Parasitiformes</taxon>
        <taxon>Ixodida</taxon>
        <taxon>Ixodoidea</taxon>
        <taxon>Ixodidae</taxon>
        <taxon>Rhipicephalinae</taxon>
        <taxon>Rhipicephalus</taxon>
        <taxon>Rhipicephalus</taxon>
    </lineage>
</organism>
<keyword evidence="1" id="KW-0732">Signal</keyword>
<dbReference type="InterPro" id="IPR036084">
    <property type="entry name" value="Ser_inhib-like_sf"/>
</dbReference>